<organism evidence="9 10">
    <name type="scientific">Desulfonema magnum</name>
    <dbReference type="NCBI Taxonomy" id="45655"/>
    <lineage>
        <taxon>Bacteria</taxon>
        <taxon>Pseudomonadati</taxon>
        <taxon>Thermodesulfobacteriota</taxon>
        <taxon>Desulfobacteria</taxon>
        <taxon>Desulfobacterales</taxon>
        <taxon>Desulfococcaceae</taxon>
        <taxon>Desulfonema</taxon>
    </lineage>
</organism>
<dbReference type="InterPro" id="IPR036259">
    <property type="entry name" value="MFS_trans_sf"/>
</dbReference>
<keyword evidence="5 7" id="KW-1133">Transmembrane helix</keyword>
<dbReference type="InterPro" id="IPR011701">
    <property type="entry name" value="MFS"/>
</dbReference>
<dbReference type="SUPFAM" id="SSF103473">
    <property type="entry name" value="MFS general substrate transporter"/>
    <property type="match status" value="1"/>
</dbReference>
<feature type="transmembrane region" description="Helical" evidence="7">
    <location>
        <begin position="36"/>
        <end position="57"/>
    </location>
</feature>
<keyword evidence="3" id="KW-1003">Cell membrane</keyword>
<dbReference type="GO" id="GO:0022857">
    <property type="term" value="F:transmembrane transporter activity"/>
    <property type="evidence" value="ECO:0007669"/>
    <property type="project" value="InterPro"/>
</dbReference>
<feature type="transmembrane region" description="Helical" evidence="7">
    <location>
        <begin position="278"/>
        <end position="297"/>
    </location>
</feature>
<dbReference type="GO" id="GO:0005886">
    <property type="term" value="C:plasma membrane"/>
    <property type="evidence" value="ECO:0007669"/>
    <property type="project" value="UniProtKB-SubCell"/>
</dbReference>
<comment type="subcellular location">
    <subcellularLocation>
        <location evidence="1">Cell membrane</location>
        <topology evidence="1">Multi-pass membrane protein</topology>
    </subcellularLocation>
</comment>
<evidence type="ECO:0000256" key="5">
    <source>
        <dbReference type="ARBA" id="ARBA00022989"/>
    </source>
</evidence>
<dbReference type="InterPro" id="IPR020846">
    <property type="entry name" value="MFS_dom"/>
</dbReference>
<dbReference type="Gene3D" id="1.20.1250.20">
    <property type="entry name" value="MFS general substrate transporter like domains"/>
    <property type="match status" value="1"/>
</dbReference>
<dbReference type="AlphaFoldDB" id="A0A975BUL0"/>
<feature type="transmembrane region" description="Helical" evidence="7">
    <location>
        <begin position="69"/>
        <end position="89"/>
    </location>
</feature>
<feature type="transmembrane region" description="Helical" evidence="7">
    <location>
        <begin position="303"/>
        <end position="326"/>
    </location>
</feature>
<evidence type="ECO:0000256" key="4">
    <source>
        <dbReference type="ARBA" id="ARBA00022692"/>
    </source>
</evidence>
<dbReference type="PROSITE" id="PS50850">
    <property type="entry name" value="MFS"/>
    <property type="match status" value="1"/>
</dbReference>
<feature type="domain" description="Major facilitator superfamily (MFS) profile" evidence="8">
    <location>
        <begin position="1"/>
        <end position="417"/>
    </location>
</feature>
<feature type="transmembrane region" description="Helical" evidence="7">
    <location>
        <begin position="391"/>
        <end position="412"/>
    </location>
</feature>
<evidence type="ECO:0000256" key="7">
    <source>
        <dbReference type="SAM" id="Phobius"/>
    </source>
</evidence>
<dbReference type="PANTHER" id="PTHR43266:SF2">
    <property type="entry name" value="MAJOR FACILITATOR SUPERFAMILY (MFS) PROFILE DOMAIN-CONTAINING PROTEIN"/>
    <property type="match status" value="1"/>
</dbReference>
<feature type="transmembrane region" description="Helical" evidence="7">
    <location>
        <begin position="248"/>
        <end position="271"/>
    </location>
</feature>
<dbReference type="PANTHER" id="PTHR43266">
    <property type="entry name" value="MACROLIDE-EFFLUX PROTEIN"/>
    <property type="match status" value="1"/>
</dbReference>
<dbReference type="CDD" id="cd06173">
    <property type="entry name" value="MFS_MefA_like"/>
    <property type="match status" value="1"/>
</dbReference>
<evidence type="ECO:0000256" key="3">
    <source>
        <dbReference type="ARBA" id="ARBA00022475"/>
    </source>
</evidence>
<proteinExistence type="predicted"/>
<feature type="transmembrane region" description="Helical" evidence="7">
    <location>
        <begin position="338"/>
        <end position="357"/>
    </location>
</feature>
<evidence type="ECO:0000313" key="9">
    <source>
        <dbReference type="EMBL" id="QTA91524.1"/>
    </source>
</evidence>
<evidence type="ECO:0000256" key="2">
    <source>
        <dbReference type="ARBA" id="ARBA00022448"/>
    </source>
</evidence>
<dbReference type="KEGG" id="dmm:dnm_075930"/>
<evidence type="ECO:0000256" key="6">
    <source>
        <dbReference type="ARBA" id="ARBA00023136"/>
    </source>
</evidence>
<keyword evidence="6 7" id="KW-0472">Membrane</keyword>
<keyword evidence="4 7" id="KW-0812">Transmembrane</keyword>
<dbReference type="Proteomes" id="UP000663722">
    <property type="component" value="Chromosome"/>
</dbReference>
<gene>
    <name evidence="9" type="ORF">dnm_075930</name>
</gene>
<reference evidence="9" key="1">
    <citation type="journal article" date="2021" name="Microb. Physiol.">
        <title>Proteogenomic Insights into the Physiology of Marine, Sulfate-Reducing, Filamentous Desulfonema limicola and Desulfonema magnum.</title>
        <authorList>
            <person name="Schnaars V."/>
            <person name="Wohlbrand L."/>
            <person name="Scheve S."/>
            <person name="Hinrichs C."/>
            <person name="Reinhardt R."/>
            <person name="Rabus R."/>
        </authorList>
    </citation>
    <scope>NUCLEOTIDE SEQUENCE</scope>
    <source>
        <strain evidence="9">4be13</strain>
    </source>
</reference>
<protein>
    <submittedName>
        <fullName evidence="9">Major facilitator superfamily transporter</fullName>
    </submittedName>
</protein>
<feature type="transmembrane region" description="Helical" evidence="7">
    <location>
        <begin position="216"/>
        <end position="242"/>
    </location>
</feature>
<evidence type="ECO:0000313" key="10">
    <source>
        <dbReference type="Proteomes" id="UP000663722"/>
    </source>
</evidence>
<evidence type="ECO:0000259" key="8">
    <source>
        <dbReference type="PROSITE" id="PS50850"/>
    </source>
</evidence>
<name>A0A975BUL0_9BACT</name>
<sequence length="424" mass="44940">MRDFLLIGGGQIVSLIGSALTGFAMGVWVYEQTGSVTRFSLIYISALLPAILISPLAGALTDRWNRGRVIILSDIGAALSTVVIAILLLNNRLEIWHICLLNALNSVFRAFQGPAFSAAITLLVPERHLGRANGMTQTGRAIARLLSPVLAGVLLGTIGLYGIIVIDFATFVMALIPLIFVRIPDVTPDPGRKTGKKSLFHEAMYGWRYITEQSGLFGLLIFFTIANFFAGLAGVLFTPLILSFTSASVLGIILSTGSIGMLAGGLTMSIWGGPKRHIYGIFSSALGIGLCILSAGLHTYAPLFAVAAFFYYFGIPIINSCNHVIFQKKIPPDVQGRAFAMIGAIVGSSLPLAYLVAGPLVDHVFEPLMAPDGLLAGSMGQLIGTGPGRGIGLMFIIMGGFIILATLAAYSFSSLRGIEGDSEK</sequence>
<evidence type="ECO:0000256" key="1">
    <source>
        <dbReference type="ARBA" id="ARBA00004651"/>
    </source>
</evidence>
<keyword evidence="10" id="KW-1185">Reference proteome</keyword>
<dbReference type="EMBL" id="CP061800">
    <property type="protein sequence ID" value="QTA91524.1"/>
    <property type="molecule type" value="Genomic_DNA"/>
</dbReference>
<accession>A0A975BUL0</accession>
<feature type="transmembrane region" description="Helical" evidence="7">
    <location>
        <begin position="12"/>
        <end position="30"/>
    </location>
</feature>
<keyword evidence="2" id="KW-0813">Transport</keyword>
<dbReference type="Pfam" id="PF07690">
    <property type="entry name" value="MFS_1"/>
    <property type="match status" value="1"/>
</dbReference>